<evidence type="ECO:0000313" key="8">
    <source>
        <dbReference type="EMBL" id="OBA28283.1"/>
    </source>
</evidence>
<evidence type="ECO:0000256" key="4">
    <source>
        <dbReference type="ARBA" id="ARBA00022989"/>
    </source>
</evidence>
<dbReference type="InterPro" id="IPR023271">
    <property type="entry name" value="Aquaporin-like"/>
</dbReference>
<keyword evidence="5 7" id="KW-0472">Membrane</keyword>
<reference evidence="9" key="1">
    <citation type="journal article" date="2016" name="Proc. Natl. Acad. Sci. U.S.A.">
        <title>Comparative genomics of biotechnologically important yeasts.</title>
        <authorList>
            <person name="Riley R."/>
            <person name="Haridas S."/>
            <person name="Wolfe K.H."/>
            <person name="Lopes M.R."/>
            <person name="Hittinger C.T."/>
            <person name="Goeker M."/>
            <person name="Salamov A.A."/>
            <person name="Wisecaver J.H."/>
            <person name="Long T.M."/>
            <person name="Calvey C.H."/>
            <person name="Aerts A.L."/>
            <person name="Barry K.W."/>
            <person name="Choi C."/>
            <person name="Clum A."/>
            <person name="Coughlan A.Y."/>
            <person name="Deshpande S."/>
            <person name="Douglass A.P."/>
            <person name="Hanson S.J."/>
            <person name="Klenk H.-P."/>
            <person name="LaButti K.M."/>
            <person name="Lapidus A."/>
            <person name="Lindquist E.A."/>
            <person name="Lipzen A.M."/>
            <person name="Meier-Kolthoff J.P."/>
            <person name="Ohm R.A."/>
            <person name="Otillar R.P."/>
            <person name="Pangilinan J.L."/>
            <person name="Peng Y."/>
            <person name="Rokas A."/>
            <person name="Rosa C.A."/>
            <person name="Scheuner C."/>
            <person name="Sibirny A.A."/>
            <person name="Slot J.C."/>
            <person name="Stielow J.B."/>
            <person name="Sun H."/>
            <person name="Kurtzman C.P."/>
            <person name="Blackwell M."/>
            <person name="Grigoriev I.V."/>
            <person name="Jeffries T.W."/>
        </authorList>
    </citation>
    <scope>NUCLEOTIDE SEQUENCE [LARGE SCALE GENOMIC DNA]</scope>
    <source>
        <strain evidence="9">NRRL Y-1626</strain>
    </source>
</reference>
<dbReference type="FunFam" id="1.20.1080.10:FF:000011">
    <property type="entry name" value="Formate family transporter"/>
    <property type="match status" value="1"/>
</dbReference>
<protein>
    <submittedName>
        <fullName evidence="8">Formate/nitrite transporter</fullName>
    </submittedName>
</protein>
<keyword evidence="4 7" id="KW-1133">Transmembrane helix</keyword>
<dbReference type="InterPro" id="IPR000292">
    <property type="entry name" value="For/NO2_transpt"/>
</dbReference>
<feature type="transmembrane region" description="Helical" evidence="7">
    <location>
        <begin position="238"/>
        <end position="260"/>
    </location>
</feature>
<dbReference type="PANTHER" id="PTHR30520:SF6">
    <property type="entry name" value="FORMATE_NITRATE FAMILY TRANSPORTER (EUROFUNG)"/>
    <property type="match status" value="1"/>
</dbReference>
<keyword evidence="9" id="KW-1185">Reference proteome</keyword>
<sequence length="302" mass="33247">MSSDPLYITPHETALAVIATSMKKSRLTLQTLIINSIMGGLLFSAGGMLYCIAKGNNPALETGSPGILSMLGGMNFSIGLFYVIINGCDLFNSNILFFTVGWLRGAVSIFDLIVSWTISWTFNLGSSLFVSYVICHLSGVMKEEFLKQGTVEIAEAKMGFSFIETFLKGVAGNFCVCLAVYLQLMSKPIHVKFLTILLPIYTFVACGFTHIVADMFLIPTGMLNGANISVATFIWKNLIPASLGNIVGGTFFSLVIPFYLHLYVVEQDRKQLNLPEYDAVDDRPEINVDSQVVRVKSRKEEE</sequence>
<dbReference type="Pfam" id="PF01226">
    <property type="entry name" value="Form_Nir_trans"/>
    <property type="match status" value="1"/>
</dbReference>
<dbReference type="GO" id="GO:0015513">
    <property type="term" value="F:high-affinity secondary active nitrite transmembrane transporter activity"/>
    <property type="evidence" value="ECO:0007669"/>
    <property type="project" value="TreeGrafter"/>
</dbReference>
<feature type="transmembrane region" description="Helical" evidence="7">
    <location>
        <begin position="91"/>
        <end position="113"/>
    </location>
</feature>
<dbReference type="GO" id="GO:0005886">
    <property type="term" value="C:plasma membrane"/>
    <property type="evidence" value="ECO:0007669"/>
    <property type="project" value="TreeGrafter"/>
</dbReference>
<comment type="similarity">
    <text evidence="6">Belongs to the FNT transporter (TC 1.A.16) family.</text>
</comment>
<evidence type="ECO:0000256" key="2">
    <source>
        <dbReference type="ARBA" id="ARBA00022448"/>
    </source>
</evidence>
<dbReference type="OrthoDB" id="3973045at2759"/>
<dbReference type="PANTHER" id="PTHR30520">
    <property type="entry name" value="FORMATE TRANSPORTER-RELATED"/>
    <property type="match status" value="1"/>
</dbReference>
<gene>
    <name evidence="8" type="ORF">HANVADRAFT_18848</name>
</gene>
<dbReference type="GO" id="GO:0015707">
    <property type="term" value="P:nitrite transport"/>
    <property type="evidence" value="ECO:0007669"/>
    <property type="project" value="TreeGrafter"/>
</dbReference>
<comment type="caution">
    <text evidence="8">The sequence shown here is derived from an EMBL/GenBank/DDBJ whole genome shotgun (WGS) entry which is preliminary data.</text>
</comment>
<keyword evidence="2" id="KW-0813">Transport</keyword>
<evidence type="ECO:0000256" key="6">
    <source>
        <dbReference type="ARBA" id="ARBA00049660"/>
    </source>
</evidence>
<keyword evidence="3 7" id="KW-0812">Transmembrane</keyword>
<dbReference type="Gene3D" id="1.20.1080.10">
    <property type="entry name" value="Glycerol uptake facilitator protein"/>
    <property type="match status" value="1"/>
</dbReference>
<dbReference type="Proteomes" id="UP000092321">
    <property type="component" value="Unassembled WGS sequence"/>
</dbReference>
<dbReference type="AlphaFoldDB" id="A0A1B7THS4"/>
<proteinExistence type="inferred from homology"/>
<feature type="transmembrane region" description="Helical" evidence="7">
    <location>
        <begin position="159"/>
        <end position="182"/>
    </location>
</feature>
<evidence type="ECO:0000256" key="1">
    <source>
        <dbReference type="ARBA" id="ARBA00004141"/>
    </source>
</evidence>
<evidence type="ECO:0000256" key="7">
    <source>
        <dbReference type="SAM" id="Phobius"/>
    </source>
</evidence>
<accession>A0A1B7THS4</accession>
<dbReference type="NCBIfam" id="TIGR00790">
    <property type="entry name" value="fnt"/>
    <property type="match status" value="1"/>
</dbReference>
<feature type="transmembrane region" description="Helical" evidence="7">
    <location>
        <begin position="194"/>
        <end position="218"/>
    </location>
</feature>
<name>A0A1B7THS4_9ASCO</name>
<feature type="non-terminal residue" evidence="8">
    <location>
        <position position="302"/>
    </location>
</feature>
<comment type="subcellular location">
    <subcellularLocation>
        <location evidence="1">Membrane</location>
        <topology evidence="1">Multi-pass membrane protein</topology>
    </subcellularLocation>
</comment>
<evidence type="ECO:0000256" key="3">
    <source>
        <dbReference type="ARBA" id="ARBA00022692"/>
    </source>
</evidence>
<organism evidence="8 9">
    <name type="scientific">Hanseniaspora valbyensis NRRL Y-1626</name>
    <dbReference type="NCBI Taxonomy" id="766949"/>
    <lineage>
        <taxon>Eukaryota</taxon>
        <taxon>Fungi</taxon>
        <taxon>Dikarya</taxon>
        <taxon>Ascomycota</taxon>
        <taxon>Saccharomycotina</taxon>
        <taxon>Saccharomycetes</taxon>
        <taxon>Saccharomycodales</taxon>
        <taxon>Saccharomycodaceae</taxon>
        <taxon>Hanseniaspora</taxon>
    </lineage>
</organism>
<dbReference type="EMBL" id="LXPE01000004">
    <property type="protein sequence ID" value="OBA28283.1"/>
    <property type="molecule type" value="Genomic_DNA"/>
</dbReference>
<evidence type="ECO:0000256" key="5">
    <source>
        <dbReference type="ARBA" id="ARBA00023136"/>
    </source>
</evidence>
<feature type="transmembrane region" description="Helical" evidence="7">
    <location>
        <begin position="32"/>
        <end position="53"/>
    </location>
</feature>
<feature type="transmembrane region" description="Helical" evidence="7">
    <location>
        <begin position="65"/>
        <end position="85"/>
    </location>
</feature>
<evidence type="ECO:0000313" key="9">
    <source>
        <dbReference type="Proteomes" id="UP000092321"/>
    </source>
</evidence>